<dbReference type="Proteomes" id="UP000703038">
    <property type="component" value="Unassembled WGS sequence"/>
</dbReference>
<keyword evidence="4" id="KW-1185">Reference proteome</keyword>
<dbReference type="EMBL" id="JAFBBK010000001">
    <property type="protein sequence ID" value="MBM7416859.1"/>
    <property type="molecule type" value="Genomic_DNA"/>
</dbReference>
<feature type="domain" description="Luciferase-like" evidence="2">
    <location>
        <begin position="12"/>
        <end position="217"/>
    </location>
</feature>
<accession>A0ABS2KY52</accession>
<dbReference type="SUPFAM" id="SSF51679">
    <property type="entry name" value="Bacterial luciferase-like"/>
    <property type="match status" value="1"/>
</dbReference>
<name>A0ABS2KY52_9NOCA</name>
<reference evidence="3 4" key="1">
    <citation type="submission" date="2021-01" db="EMBL/GenBank/DDBJ databases">
        <title>Genomics of switchgrass bacterial isolates.</title>
        <authorList>
            <person name="Shade A."/>
        </authorList>
    </citation>
    <scope>NUCLEOTIDE SEQUENCE [LARGE SCALE GENOMIC DNA]</scope>
    <source>
        <strain evidence="3 4">PvP111</strain>
    </source>
</reference>
<evidence type="ECO:0000256" key="1">
    <source>
        <dbReference type="ARBA" id="ARBA00023002"/>
    </source>
</evidence>
<dbReference type="Gene3D" id="3.20.20.30">
    <property type="entry name" value="Luciferase-like domain"/>
    <property type="match status" value="1"/>
</dbReference>
<comment type="caution">
    <text evidence="3">The sequence shown here is derived from an EMBL/GenBank/DDBJ whole genome shotgun (WGS) entry which is preliminary data.</text>
</comment>
<dbReference type="PANTHER" id="PTHR43244:SF1">
    <property type="entry name" value="5,10-METHYLENETETRAHYDROMETHANOPTERIN REDUCTASE"/>
    <property type="match status" value="1"/>
</dbReference>
<dbReference type="InterPro" id="IPR011251">
    <property type="entry name" value="Luciferase-like_dom"/>
</dbReference>
<dbReference type="CDD" id="cd01097">
    <property type="entry name" value="Tetrahydromethanopterin_reductase"/>
    <property type="match status" value="1"/>
</dbReference>
<protein>
    <submittedName>
        <fullName evidence="3">Alkanesulfonate monooxygenase SsuD/methylene tetrahydromethanopterin reductase-like flavin-dependent oxidoreductase (Luciferase family)</fullName>
    </submittedName>
</protein>
<proteinExistence type="predicted"/>
<evidence type="ECO:0000259" key="2">
    <source>
        <dbReference type="Pfam" id="PF00296"/>
    </source>
</evidence>
<organism evidence="3 4">
    <name type="scientific">Rhodococcoides corynebacterioides</name>
    <dbReference type="NCBI Taxonomy" id="53972"/>
    <lineage>
        <taxon>Bacteria</taxon>
        <taxon>Bacillati</taxon>
        <taxon>Actinomycetota</taxon>
        <taxon>Actinomycetes</taxon>
        <taxon>Mycobacteriales</taxon>
        <taxon>Nocardiaceae</taxon>
        <taxon>Rhodococcoides</taxon>
    </lineage>
</organism>
<gene>
    <name evidence="3" type="ORF">JOE42_003592</name>
</gene>
<sequence length="284" mass="29965">MTRLGIVFTPAHDPARLIAAARAADAAGLHEFWLWEDCFSHGGLTTAATVLASTEHIQVGLGLMPAPLRNVALCAMEVASLHRLFPGRFLAGAGHGVQHWMRQVGARVASPMTLLDEYSTALQALLRGEEVTVDGRYVSLDAVRLQWPAPDEPFFLGGTGPKTLRYAASHSDGTLFAAAMSDDELTASCAEVIAARRSADHRIIAPRLVAVGAGADDRIRDEVGRWGKTDASGLAVTGGAAEVADEVARLGHLGITSVVAHPTDDEPDLEGLIEVLGRTAAALR</sequence>
<dbReference type="InterPro" id="IPR050564">
    <property type="entry name" value="F420-G6PD/mer"/>
</dbReference>
<evidence type="ECO:0000313" key="3">
    <source>
        <dbReference type="EMBL" id="MBM7416859.1"/>
    </source>
</evidence>
<dbReference type="Pfam" id="PF00296">
    <property type="entry name" value="Bac_luciferase"/>
    <property type="match status" value="1"/>
</dbReference>
<dbReference type="RefSeq" id="WP_204869574.1">
    <property type="nucleotide sequence ID" value="NZ_JAFBBK010000001.1"/>
</dbReference>
<keyword evidence="1" id="KW-0560">Oxidoreductase</keyword>
<dbReference type="InterPro" id="IPR036661">
    <property type="entry name" value="Luciferase-like_sf"/>
</dbReference>
<evidence type="ECO:0000313" key="4">
    <source>
        <dbReference type="Proteomes" id="UP000703038"/>
    </source>
</evidence>
<dbReference type="PANTHER" id="PTHR43244">
    <property type="match status" value="1"/>
</dbReference>